<name>A0ABX5HIT9_ESCAL</name>
<organism evidence="1 2">
    <name type="scientific">Escherichia albertii</name>
    <dbReference type="NCBI Taxonomy" id="208962"/>
    <lineage>
        <taxon>Bacteria</taxon>
        <taxon>Pseudomonadati</taxon>
        <taxon>Pseudomonadota</taxon>
        <taxon>Gammaproteobacteria</taxon>
        <taxon>Enterobacterales</taxon>
        <taxon>Enterobacteriaceae</taxon>
        <taxon>Escherichia</taxon>
    </lineage>
</organism>
<accession>A0ABX5HIT9</accession>
<sequence length="65" mass="7148">MPETHAETSDGTYAYLKTKHSCADQSKHRPSGKVSQPDESCPFSLAKCSSFGANCANHRFQTLRT</sequence>
<proteinExistence type="predicted"/>
<keyword evidence="2" id="KW-1185">Reference proteome</keyword>
<evidence type="ECO:0000313" key="1">
    <source>
        <dbReference type="EMBL" id="PSY43056.1"/>
    </source>
</evidence>
<dbReference type="EMBL" id="PYQT01000007">
    <property type="protein sequence ID" value="PSY43056.1"/>
    <property type="molecule type" value="Genomic_DNA"/>
</dbReference>
<gene>
    <name evidence="1" type="ORF">C7B09_08960</name>
</gene>
<protein>
    <recommendedName>
        <fullName evidence="3">Transposase</fullName>
    </recommendedName>
</protein>
<dbReference type="Proteomes" id="UP000240382">
    <property type="component" value="Unassembled WGS sequence"/>
</dbReference>
<evidence type="ECO:0008006" key="3">
    <source>
        <dbReference type="Google" id="ProtNLM"/>
    </source>
</evidence>
<evidence type="ECO:0000313" key="2">
    <source>
        <dbReference type="Proteomes" id="UP000240382"/>
    </source>
</evidence>
<comment type="caution">
    <text evidence="1">The sequence shown here is derived from an EMBL/GenBank/DDBJ whole genome shotgun (WGS) entry which is preliminary data.</text>
</comment>
<reference evidence="1 2" key="1">
    <citation type="submission" date="2018-03" db="EMBL/GenBank/DDBJ databases">
        <title>Whole Genome Sequencing of Escherichia coli isolates from wildlife.</title>
        <authorList>
            <person name="Whitehouse C.A."/>
            <person name="Lacher D.W."/>
            <person name="Mammel M.K."/>
            <person name="Barnaba T."/>
            <person name="Lorch J.M."/>
        </authorList>
    </citation>
    <scope>NUCLEOTIDE SEQUENCE [LARGE SCALE GENOMIC DNA]</scope>
    <source>
        <strain evidence="1 2">20507-2</strain>
    </source>
</reference>